<dbReference type="Proteomes" id="UP000295509">
    <property type="component" value="Unassembled WGS sequence"/>
</dbReference>
<dbReference type="InterPro" id="IPR010260">
    <property type="entry name" value="AlpA"/>
</dbReference>
<dbReference type="RefSeq" id="WP_134191591.1">
    <property type="nucleotide sequence ID" value="NZ_JBHLUW010000056.1"/>
</dbReference>
<keyword evidence="2" id="KW-1185">Reference proteome</keyword>
<accession>A0A4R8LYP6</accession>
<dbReference type="Pfam" id="PF05930">
    <property type="entry name" value="Phage_AlpA"/>
    <property type="match status" value="1"/>
</dbReference>
<evidence type="ECO:0000313" key="1">
    <source>
        <dbReference type="EMBL" id="TDY51816.1"/>
    </source>
</evidence>
<sequence length="91" mass="10394">MPIEETGSASDFRVTFAQLDPSALISPKEFACLLGITPGAFYQRNMQGEFPRPAMSRNRCVRWRAADVREWLNGLNTVAKRRGRHRRSVDQ</sequence>
<comment type="caution">
    <text evidence="1">The sequence shown here is derived from an EMBL/GenBank/DDBJ whole genome shotgun (WGS) entry which is preliminary data.</text>
</comment>
<dbReference type="EMBL" id="SORE01000006">
    <property type="protein sequence ID" value="TDY51816.1"/>
    <property type="molecule type" value="Genomic_DNA"/>
</dbReference>
<evidence type="ECO:0000313" key="2">
    <source>
        <dbReference type="Proteomes" id="UP000295509"/>
    </source>
</evidence>
<dbReference type="Gene3D" id="1.10.238.160">
    <property type="match status" value="1"/>
</dbReference>
<reference evidence="1 2" key="1">
    <citation type="submission" date="2019-03" db="EMBL/GenBank/DDBJ databases">
        <title>Genomic Encyclopedia of Type Strains, Phase III (KMG-III): the genomes of soil and plant-associated and newly described type strains.</title>
        <authorList>
            <person name="Whitman W."/>
        </authorList>
    </citation>
    <scope>NUCLEOTIDE SEQUENCE [LARGE SCALE GENOMIC DNA]</scope>
    <source>
        <strain evidence="1 2">LMG 29544</strain>
    </source>
</reference>
<gene>
    <name evidence="1" type="ORF">BX592_106110</name>
</gene>
<dbReference type="OrthoDB" id="8527558at2"/>
<protein>
    <submittedName>
        <fullName evidence="1">AlpA family transcriptional regulator</fullName>
    </submittedName>
</protein>
<proteinExistence type="predicted"/>
<name>A0A4R8LYP6_9BURK</name>
<organism evidence="1 2">
    <name type="scientific">Paraburkholderia rhizosphaerae</name>
    <dbReference type="NCBI Taxonomy" id="480658"/>
    <lineage>
        <taxon>Bacteria</taxon>
        <taxon>Pseudomonadati</taxon>
        <taxon>Pseudomonadota</taxon>
        <taxon>Betaproteobacteria</taxon>
        <taxon>Burkholderiales</taxon>
        <taxon>Burkholderiaceae</taxon>
        <taxon>Paraburkholderia</taxon>
    </lineage>
</organism>
<dbReference type="AlphaFoldDB" id="A0A4R8LYP6"/>